<proteinExistence type="predicted"/>
<sequence>MDNSINVKINKLDKEYARKGVPFHQRPLQAVMDILNISSVIGAIEHPQFNYIVNIYGQLIPETIVTWPGMGTGLVTSIDRVKSFTMGIAYGCPEINVDRGLGFDSHEQWSSWCRNDRKIVADSYFAYADAYDLIYGIDDLSHSANPDVIALLDLTASNLEVIAHTLPNTYISGSVIQPICMTVELALKGVLIHLGLSKSEIKNLGHDHTALWESLISKAGHRDDVLIKNIIKRFPDYIDSRYKRSELSRIQTVKLALGAQFIAASTLRRVTQRDLALTMELNNFPEHAIRQKFANSFSKGAW</sequence>
<reference evidence="1 2" key="1">
    <citation type="submission" date="2015-03" db="EMBL/GenBank/DDBJ databases">
        <authorList>
            <person name="Murphy D."/>
        </authorList>
    </citation>
    <scope>NUCLEOTIDE SEQUENCE [LARGE SCALE GENOMIC DNA]</scope>
    <source>
        <strain evidence="1 2">Y233</strain>
    </source>
</reference>
<dbReference type="Proteomes" id="UP000038204">
    <property type="component" value="Unassembled WGS sequence"/>
</dbReference>
<organism evidence="1 2">
    <name type="scientific">Yersinia similis</name>
    <dbReference type="NCBI Taxonomy" id="367190"/>
    <lineage>
        <taxon>Bacteria</taxon>
        <taxon>Pseudomonadati</taxon>
        <taxon>Pseudomonadota</taxon>
        <taxon>Gammaproteobacteria</taxon>
        <taxon>Enterobacterales</taxon>
        <taxon>Yersiniaceae</taxon>
        <taxon>Yersinia</taxon>
    </lineage>
</organism>
<name>A0A0T9RUK7_9GAMM</name>
<evidence type="ECO:0000313" key="1">
    <source>
        <dbReference type="EMBL" id="CNI84318.1"/>
    </source>
</evidence>
<dbReference type="AlphaFoldDB" id="A0A0T9RUK7"/>
<protein>
    <submittedName>
        <fullName evidence="1">Uncharacterized protein</fullName>
    </submittedName>
</protein>
<dbReference type="EMBL" id="CQBK01000107">
    <property type="protein sequence ID" value="CNI84318.1"/>
    <property type="molecule type" value="Genomic_DNA"/>
</dbReference>
<evidence type="ECO:0000313" key="2">
    <source>
        <dbReference type="Proteomes" id="UP000038204"/>
    </source>
</evidence>
<gene>
    <name evidence="1" type="ORF">ERS008667_04449</name>
</gene>
<accession>A0A0T9RUK7</accession>